<evidence type="ECO:0000313" key="3">
    <source>
        <dbReference type="Proteomes" id="UP000657177"/>
    </source>
</evidence>
<accession>A0A8J6I171</accession>
<dbReference type="Pfam" id="PF11157">
    <property type="entry name" value="DUF2937"/>
    <property type="match status" value="1"/>
</dbReference>
<keyword evidence="3" id="KW-1185">Reference proteome</keyword>
<gene>
    <name evidence="2" type="ORF">G5B42_02595</name>
</gene>
<proteinExistence type="predicted"/>
<dbReference type="AlphaFoldDB" id="A0A8J6I171"/>
<protein>
    <submittedName>
        <fullName evidence="2">DUF2937 family protein</fullName>
    </submittedName>
</protein>
<dbReference type="Proteomes" id="UP000657177">
    <property type="component" value="Unassembled WGS sequence"/>
</dbReference>
<keyword evidence="1" id="KW-0812">Transmembrane</keyword>
<comment type="caution">
    <text evidence="2">The sequence shown here is derived from an EMBL/GenBank/DDBJ whole genome shotgun (WGS) entry which is preliminary data.</text>
</comment>
<keyword evidence="1" id="KW-0472">Membrane</keyword>
<keyword evidence="1" id="KW-1133">Transmembrane helix</keyword>
<name>A0A8J6I171_9FIRM</name>
<sequence length="191" mass="21946">MHKLWKLPFRFLNGLIDRAIAVLGVVGFAQFPQFFAQYLQRLGGHLAEAQFLLLSYELTAEYFNMTLEEYIATHLQSGNEIFASSGQLIVELMNRIKALENSFLALNNAPAYSRWWVFLKEYDLEIVKETLSIFTPGIPTTTEGLIYGACGLLVAWVAYIMFKALLKILVRIITKPFSRRRRLMFPTQKQA</sequence>
<dbReference type="EMBL" id="JAAKDE010000004">
    <property type="protein sequence ID" value="MBA2132434.1"/>
    <property type="molecule type" value="Genomic_DNA"/>
</dbReference>
<evidence type="ECO:0000313" key="2">
    <source>
        <dbReference type="EMBL" id="MBA2132434.1"/>
    </source>
</evidence>
<reference evidence="2" key="1">
    <citation type="submission" date="2020-06" db="EMBL/GenBank/DDBJ databases">
        <title>Novel chitinolytic bacterium.</title>
        <authorList>
            <person name="Ungkulpasvich U."/>
            <person name="Kosugi A."/>
            <person name="Uke A."/>
        </authorList>
    </citation>
    <scope>NUCLEOTIDE SEQUENCE</scope>
    <source>
        <strain evidence="2">UUS1-1</strain>
    </source>
</reference>
<dbReference type="RefSeq" id="WP_181338885.1">
    <property type="nucleotide sequence ID" value="NZ_JAAKDE010000004.1"/>
</dbReference>
<organism evidence="2 3">
    <name type="scientific">Capillibacterium thermochitinicola</name>
    <dbReference type="NCBI Taxonomy" id="2699427"/>
    <lineage>
        <taxon>Bacteria</taxon>
        <taxon>Bacillati</taxon>
        <taxon>Bacillota</taxon>
        <taxon>Capillibacterium</taxon>
    </lineage>
</organism>
<evidence type="ECO:0000256" key="1">
    <source>
        <dbReference type="SAM" id="Phobius"/>
    </source>
</evidence>
<feature type="transmembrane region" description="Helical" evidence="1">
    <location>
        <begin position="145"/>
        <end position="170"/>
    </location>
</feature>
<dbReference type="InterPro" id="IPR022584">
    <property type="entry name" value="DUF2937"/>
</dbReference>